<evidence type="ECO:0000259" key="2">
    <source>
        <dbReference type="Pfam" id="PF17667"/>
    </source>
</evidence>
<evidence type="ECO:0000313" key="3">
    <source>
        <dbReference type="EMBL" id="CUA73429.1"/>
    </source>
</evidence>
<reference evidence="3 4" key="1">
    <citation type="submission" date="2015-07" db="EMBL/GenBank/DDBJ databases">
        <authorList>
            <person name="Noorani M."/>
        </authorList>
    </citation>
    <scope>NUCLEOTIDE SEQUENCE [LARGE SCALE GENOMIC DNA]</scope>
    <source>
        <strain evidence="3">BBA 69670</strain>
    </source>
</reference>
<feature type="compositionally biased region" description="Basic and acidic residues" evidence="1">
    <location>
        <begin position="51"/>
        <end position="64"/>
    </location>
</feature>
<sequence>MYSPLCSTLRSHFTHHIPDVSGIFVINTALLQLPPLQPNFGAPVASTSRAKSRDMDRPRDPCTSEQREGVACKFLEDIFRAIQGLSSECQGRVVLSVGGQVKPISVGETTLQPDGFMYLKRDPPSSPDWADIFMPMELYSTYDEQMKPGHFTKVMESMHYIVRTYPERKHVYGLTCQNTTARLWYEDRSGMTVSTEFDVNKDWKQLTRLFVSMLLAPHDKLGFDTTTVV</sequence>
<gene>
    <name evidence="3" type="ORF">RSOLAG22IIIB_10772</name>
</gene>
<proteinExistence type="predicted"/>
<feature type="region of interest" description="Disordered" evidence="1">
    <location>
        <begin position="42"/>
        <end position="64"/>
    </location>
</feature>
<organism evidence="3 4">
    <name type="scientific">Rhizoctonia solani</name>
    <dbReference type="NCBI Taxonomy" id="456999"/>
    <lineage>
        <taxon>Eukaryota</taxon>
        <taxon>Fungi</taxon>
        <taxon>Dikarya</taxon>
        <taxon>Basidiomycota</taxon>
        <taxon>Agaricomycotina</taxon>
        <taxon>Agaricomycetes</taxon>
        <taxon>Cantharellales</taxon>
        <taxon>Ceratobasidiaceae</taxon>
        <taxon>Rhizoctonia</taxon>
    </lineage>
</organism>
<keyword evidence="4" id="KW-1185">Reference proteome</keyword>
<name>A0A0K6G4X8_9AGAM</name>
<dbReference type="Pfam" id="PF17667">
    <property type="entry name" value="Pkinase_fungal"/>
    <property type="match status" value="1"/>
</dbReference>
<evidence type="ECO:0000256" key="1">
    <source>
        <dbReference type="SAM" id="MobiDB-lite"/>
    </source>
</evidence>
<feature type="domain" description="Fungal-type protein kinase" evidence="2">
    <location>
        <begin position="123"/>
        <end position="226"/>
    </location>
</feature>
<dbReference type="PANTHER" id="PTHR38248">
    <property type="entry name" value="FUNK1 6"/>
    <property type="match status" value="1"/>
</dbReference>
<protein>
    <recommendedName>
        <fullName evidence="2">Fungal-type protein kinase domain-containing protein</fullName>
    </recommendedName>
</protein>
<accession>A0A0K6G4X8</accession>
<evidence type="ECO:0000313" key="4">
    <source>
        <dbReference type="Proteomes" id="UP000044841"/>
    </source>
</evidence>
<dbReference type="PANTHER" id="PTHR38248:SF2">
    <property type="entry name" value="FUNK1 11"/>
    <property type="match status" value="1"/>
</dbReference>
<dbReference type="AlphaFoldDB" id="A0A0K6G4X8"/>
<dbReference type="InterPro" id="IPR040976">
    <property type="entry name" value="Pkinase_fungal"/>
</dbReference>
<dbReference type="EMBL" id="CYGV01001380">
    <property type="protein sequence ID" value="CUA73429.1"/>
    <property type="molecule type" value="Genomic_DNA"/>
</dbReference>
<dbReference type="Proteomes" id="UP000044841">
    <property type="component" value="Unassembled WGS sequence"/>
</dbReference>